<protein>
    <submittedName>
        <fullName evidence="2">Uncharacterized protein</fullName>
    </submittedName>
</protein>
<dbReference type="AlphaFoldDB" id="A0A917LC84"/>
<accession>A0A917LC84</accession>
<dbReference type="EMBL" id="BMQA01000056">
    <property type="protein sequence ID" value="GGJ58051.1"/>
    <property type="molecule type" value="Genomic_DNA"/>
</dbReference>
<evidence type="ECO:0000256" key="1">
    <source>
        <dbReference type="SAM" id="MobiDB-lite"/>
    </source>
</evidence>
<proteinExistence type="predicted"/>
<comment type="caution">
    <text evidence="2">The sequence shown here is derived from an EMBL/GenBank/DDBJ whole genome shotgun (WGS) entry which is preliminary data.</text>
</comment>
<dbReference type="Proteomes" id="UP000657574">
    <property type="component" value="Unassembled WGS sequence"/>
</dbReference>
<name>A0A917LC84_9ACTN</name>
<reference evidence="2" key="1">
    <citation type="journal article" date="2014" name="Int. J. Syst. Evol. Microbiol.">
        <title>Complete genome sequence of Corynebacterium casei LMG S-19264T (=DSM 44701T), isolated from a smear-ripened cheese.</title>
        <authorList>
            <consortium name="US DOE Joint Genome Institute (JGI-PGF)"/>
            <person name="Walter F."/>
            <person name="Albersmeier A."/>
            <person name="Kalinowski J."/>
            <person name="Ruckert C."/>
        </authorList>
    </citation>
    <scope>NUCLEOTIDE SEQUENCE</scope>
    <source>
        <strain evidence="2">JCM 3086</strain>
    </source>
</reference>
<evidence type="ECO:0000313" key="3">
    <source>
        <dbReference type="Proteomes" id="UP000657574"/>
    </source>
</evidence>
<gene>
    <name evidence="2" type="ORF">GCM10010121_080900</name>
</gene>
<reference evidence="2" key="2">
    <citation type="submission" date="2020-09" db="EMBL/GenBank/DDBJ databases">
        <authorList>
            <person name="Sun Q."/>
            <person name="Ohkuma M."/>
        </authorList>
    </citation>
    <scope>NUCLEOTIDE SEQUENCE</scope>
    <source>
        <strain evidence="2">JCM 3086</strain>
    </source>
</reference>
<organism evidence="2 3">
    <name type="scientific">Streptomyces brasiliensis</name>
    <dbReference type="NCBI Taxonomy" id="1954"/>
    <lineage>
        <taxon>Bacteria</taxon>
        <taxon>Bacillati</taxon>
        <taxon>Actinomycetota</taxon>
        <taxon>Actinomycetes</taxon>
        <taxon>Kitasatosporales</taxon>
        <taxon>Streptomycetaceae</taxon>
        <taxon>Streptomyces</taxon>
    </lineage>
</organism>
<evidence type="ECO:0000313" key="2">
    <source>
        <dbReference type="EMBL" id="GGJ58051.1"/>
    </source>
</evidence>
<keyword evidence="3" id="KW-1185">Reference proteome</keyword>
<sequence length="97" mass="10612">MTWVIFGRKLAVSCRWKSGPGSCQEAREQTGGVGGKRSASKPSVESPARGSKAAVRSITRSLRRRWRPASRGGDRGCRAPEIRAKAMEAAKILEMQR</sequence>
<feature type="region of interest" description="Disordered" evidence="1">
    <location>
        <begin position="18"/>
        <end position="80"/>
    </location>
</feature>